<keyword evidence="1" id="KW-1133">Transmembrane helix</keyword>
<dbReference type="RefSeq" id="WP_229657564.1">
    <property type="nucleotide sequence ID" value="NZ_BMNY01000003.1"/>
</dbReference>
<comment type="caution">
    <text evidence="2">The sequence shown here is derived from an EMBL/GenBank/DDBJ whole genome shotgun (WGS) entry which is preliminary data.</text>
</comment>
<dbReference type="Proteomes" id="UP000632195">
    <property type="component" value="Unassembled WGS sequence"/>
</dbReference>
<reference evidence="2" key="1">
    <citation type="journal article" date="2014" name="Int. J. Syst. Evol. Microbiol.">
        <title>Complete genome sequence of Corynebacterium casei LMG S-19264T (=DSM 44701T), isolated from a smear-ripened cheese.</title>
        <authorList>
            <consortium name="US DOE Joint Genome Institute (JGI-PGF)"/>
            <person name="Walter F."/>
            <person name="Albersmeier A."/>
            <person name="Kalinowski J."/>
            <person name="Ruckert C."/>
        </authorList>
    </citation>
    <scope>NUCLEOTIDE SEQUENCE</scope>
    <source>
        <strain evidence="2">JCM 13583</strain>
    </source>
</reference>
<feature type="transmembrane region" description="Helical" evidence="1">
    <location>
        <begin position="43"/>
        <end position="63"/>
    </location>
</feature>
<proteinExistence type="predicted"/>
<keyword evidence="3" id="KW-1185">Reference proteome</keyword>
<dbReference type="AlphaFoldDB" id="A0AA37BS89"/>
<evidence type="ECO:0000256" key="1">
    <source>
        <dbReference type="SAM" id="Phobius"/>
    </source>
</evidence>
<feature type="transmembrane region" description="Helical" evidence="1">
    <location>
        <begin position="69"/>
        <end position="91"/>
    </location>
</feature>
<sequence length="104" mass="11612">MIVSIISFLVIFNVYPYLVSIKGSVVLRYLCADIATLFPRVSVGLSSGYIGFSSVITKGGYFFSVPAPYFSIWVTGALLSYVIIILLLLYFMPENGGVRNWIRR</sequence>
<organism evidence="2 3">
    <name type="scientific">Thermogymnomonas acidicola</name>
    <dbReference type="NCBI Taxonomy" id="399579"/>
    <lineage>
        <taxon>Archaea</taxon>
        <taxon>Methanobacteriati</taxon>
        <taxon>Thermoplasmatota</taxon>
        <taxon>Thermoplasmata</taxon>
        <taxon>Thermoplasmatales</taxon>
        <taxon>Thermogymnomonas</taxon>
    </lineage>
</organism>
<keyword evidence="1" id="KW-0472">Membrane</keyword>
<evidence type="ECO:0000313" key="2">
    <source>
        <dbReference type="EMBL" id="GGM77647.1"/>
    </source>
</evidence>
<dbReference type="EMBL" id="BMNY01000003">
    <property type="protein sequence ID" value="GGM77647.1"/>
    <property type="molecule type" value="Genomic_DNA"/>
</dbReference>
<reference evidence="2" key="2">
    <citation type="submission" date="2022-09" db="EMBL/GenBank/DDBJ databases">
        <authorList>
            <person name="Sun Q."/>
            <person name="Ohkuma M."/>
        </authorList>
    </citation>
    <scope>NUCLEOTIDE SEQUENCE</scope>
    <source>
        <strain evidence="2">JCM 13583</strain>
    </source>
</reference>
<accession>A0AA37BS89</accession>
<evidence type="ECO:0000313" key="3">
    <source>
        <dbReference type="Proteomes" id="UP000632195"/>
    </source>
</evidence>
<gene>
    <name evidence="2" type="ORF">GCM10007108_14720</name>
</gene>
<feature type="transmembrane region" description="Helical" evidence="1">
    <location>
        <begin position="6"/>
        <end position="31"/>
    </location>
</feature>
<keyword evidence="1" id="KW-0812">Transmembrane</keyword>
<name>A0AA37BS89_9ARCH</name>
<protein>
    <submittedName>
        <fullName evidence="2">Uncharacterized protein</fullName>
    </submittedName>
</protein>